<comment type="caution">
    <text evidence="1">The sequence shown here is derived from an EMBL/GenBank/DDBJ whole genome shotgun (WGS) entry which is preliminary data.</text>
</comment>
<evidence type="ECO:0000313" key="2">
    <source>
        <dbReference type="Proteomes" id="UP000886501"/>
    </source>
</evidence>
<reference evidence="1" key="2">
    <citation type="journal article" date="2020" name="Nat. Commun.">
        <title>Large-scale genome sequencing of mycorrhizal fungi provides insights into the early evolution of symbiotic traits.</title>
        <authorList>
            <person name="Miyauchi S."/>
            <person name="Kiss E."/>
            <person name="Kuo A."/>
            <person name="Drula E."/>
            <person name="Kohler A."/>
            <person name="Sanchez-Garcia M."/>
            <person name="Morin E."/>
            <person name="Andreopoulos B."/>
            <person name="Barry K.W."/>
            <person name="Bonito G."/>
            <person name="Buee M."/>
            <person name="Carver A."/>
            <person name="Chen C."/>
            <person name="Cichocki N."/>
            <person name="Clum A."/>
            <person name="Culley D."/>
            <person name="Crous P.W."/>
            <person name="Fauchery L."/>
            <person name="Girlanda M."/>
            <person name="Hayes R.D."/>
            <person name="Keri Z."/>
            <person name="LaButti K."/>
            <person name="Lipzen A."/>
            <person name="Lombard V."/>
            <person name="Magnuson J."/>
            <person name="Maillard F."/>
            <person name="Murat C."/>
            <person name="Nolan M."/>
            <person name="Ohm R.A."/>
            <person name="Pangilinan J."/>
            <person name="Pereira M.F."/>
            <person name="Perotto S."/>
            <person name="Peter M."/>
            <person name="Pfister S."/>
            <person name="Riley R."/>
            <person name="Sitrit Y."/>
            <person name="Stielow J.B."/>
            <person name="Szollosi G."/>
            <person name="Zifcakova L."/>
            <person name="Stursova M."/>
            <person name="Spatafora J.W."/>
            <person name="Tedersoo L."/>
            <person name="Vaario L.M."/>
            <person name="Yamada A."/>
            <person name="Yan M."/>
            <person name="Wang P."/>
            <person name="Xu J."/>
            <person name="Bruns T."/>
            <person name="Baldrian P."/>
            <person name="Vilgalys R."/>
            <person name="Dunand C."/>
            <person name="Henrissat B."/>
            <person name="Grigoriev I.V."/>
            <person name="Hibbett D."/>
            <person name="Nagy L.G."/>
            <person name="Martin F.M."/>
        </authorList>
    </citation>
    <scope>NUCLEOTIDE SEQUENCE</scope>
    <source>
        <strain evidence="1">P2</strain>
    </source>
</reference>
<accession>A0ACB6YX23</accession>
<evidence type="ECO:0000313" key="1">
    <source>
        <dbReference type="EMBL" id="KAF9641819.1"/>
    </source>
</evidence>
<protein>
    <submittedName>
        <fullName evidence="1">Uncharacterized protein</fullName>
    </submittedName>
</protein>
<dbReference type="EMBL" id="MU119148">
    <property type="protein sequence ID" value="KAF9641819.1"/>
    <property type="molecule type" value="Genomic_DNA"/>
</dbReference>
<organism evidence="1 2">
    <name type="scientific">Thelephora ganbajun</name>
    <name type="common">Ganba fungus</name>
    <dbReference type="NCBI Taxonomy" id="370292"/>
    <lineage>
        <taxon>Eukaryota</taxon>
        <taxon>Fungi</taxon>
        <taxon>Dikarya</taxon>
        <taxon>Basidiomycota</taxon>
        <taxon>Agaricomycotina</taxon>
        <taxon>Agaricomycetes</taxon>
        <taxon>Thelephorales</taxon>
        <taxon>Thelephoraceae</taxon>
        <taxon>Thelephora</taxon>
    </lineage>
</organism>
<dbReference type="Proteomes" id="UP000886501">
    <property type="component" value="Unassembled WGS sequence"/>
</dbReference>
<reference evidence="1" key="1">
    <citation type="submission" date="2019-10" db="EMBL/GenBank/DDBJ databases">
        <authorList>
            <consortium name="DOE Joint Genome Institute"/>
            <person name="Kuo A."/>
            <person name="Miyauchi S."/>
            <person name="Kiss E."/>
            <person name="Drula E."/>
            <person name="Kohler A."/>
            <person name="Sanchez-Garcia M."/>
            <person name="Andreopoulos B."/>
            <person name="Barry K.W."/>
            <person name="Bonito G."/>
            <person name="Buee M."/>
            <person name="Carver A."/>
            <person name="Chen C."/>
            <person name="Cichocki N."/>
            <person name="Clum A."/>
            <person name="Culley D."/>
            <person name="Crous P.W."/>
            <person name="Fauchery L."/>
            <person name="Girlanda M."/>
            <person name="Hayes R."/>
            <person name="Keri Z."/>
            <person name="Labutti K."/>
            <person name="Lipzen A."/>
            <person name="Lombard V."/>
            <person name="Magnuson J."/>
            <person name="Maillard F."/>
            <person name="Morin E."/>
            <person name="Murat C."/>
            <person name="Nolan M."/>
            <person name="Ohm R."/>
            <person name="Pangilinan J."/>
            <person name="Pereira M."/>
            <person name="Perotto S."/>
            <person name="Peter M."/>
            <person name="Riley R."/>
            <person name="Sitrit Y."/>
            <person name="Stielow B."/>
            <person name="Szollosi G."/>
            <person name="Zifcakova L."/>
            <person name="Stursova M."/>
            <person name="Spatafora J.W."/>
            <person name="Tedersoo L."/>
            <person name="Vaario L.-M."/>
            <person name="Yamada A."/>
            <person name="Yan M."/>
            <person name="Wang P."/>
            <person name="Xu J."/>
            <person name="Bruns T."/>
            <person name="Baldrian P."/>
            <person name="Vilgalys R."/>
            <person name="Henrissat B."/>
            <person name="Grigoriev I.V."/>
            <person name="Hibbett D."/>
            <person name="Nagy L.G."/>
            <person name="Martin F.M."/>
        </authorList>
    </citation>
    <scope>NUCLEOTIDE SEQUENCE</scope>
    <source>
        <strain evidence="1">P2</strain>
    </source>
</reference>
<name>A0ACB6YX23_THEGA</name>
<keyword evidence="2" id="KW-1185">Reference proteome</keyword>
<proteinExistence type="predicted"/>
<sequence length="111" mass="12634">MAPTKTPTSSLSVIELLIKRIWYQIPVNICRVFSGGVSLETPMTHLSPVTLLPQEIVEMIITHLIYNTHSLLVCSLTCYSWYITTIHHLHHTLITQHCFPPICQDCMVYGV</sequence>
<gene>
    <name evidence="1" type="ORF">BDM02DRAFT_3194498</name>
</gene>